<gene>
    <name evidence="1" type="ORF">A2649_00900</name>
</gene>
<proteinExistence type="predicted"/>
<dbReference type="Proteomes" id="UP000176893">
    <property type="component" value="Unassembled WGS sequence"/>
</dbReference>
<accession>A0A1F8EFT1</accession>
<sequence length="553" mass="63975">MYIMNLLRSKIFVVVALTVFFFVFSGVSAADTVGQSVIFNVNSSYDKFSRTNLSATLRQISEHAYFYVEDSYWNNLNSNEKNYLNSNLSVLAQEFDNNIYPKETQFWGSEPNPGIDNDPKITIVLEDLVFGNGGYFDTSNEYPKNISRNSNEREIIFINVKAGNFAKMFLGHELQHLISFNQKEILRKTQEDVWLNELRSEYSVTLLGYNDNFNTSNLERRARTFLDNPSDSLTEWPNVSTDYAQVTLFGQYLLEQYGQSIFRETLQSSTVGIDSINQFLQSRSYPEKFSNVFENWTVANYLNDTVEDKRYGYQREELKNIHVIPQQSFLSYPSLYVFNYDLKSWQSAWYKYNFYSLPSDKAVKISYSPNYLVKVLYADNLGRVGVLNNLGYITNPGGLSSVVLMPISEIETSNFDNEETPRTISVSINYIDNELAKPITDGALIKRPRESEIYVVEGKYKRYLRPEIIKLYGHLDASKVIELDDKIFNSYSTANYVRNFNDKKVYAVWPDGTKHWLNMTGDYFTQSGRDWGAIFTINDLEFNSYKTGTDITK</sequence>
<dbReference type="STRING" id="1802661.A2649_00900"/>
<name>A0A1F8EFT1_9BACT</name>
<organism evidence="1 2">
    <name type="scientific">Candidatus Yanofskybacteria bacterium RIFCSPHIGHO2_01_FULL_41_26</name>
    <dbReference type="NCBI Taxonomy" id="1802661"/>
    <lineage>
        <taxon>Bacteria</taxon>
        <taxon>Candidatus Yanofskyibacteriota</taxon>
    </lineage>
</organism>
<evidence type="ECO:0000313" key="2">
    <source>
        <dbReference type="Proteomes" id="UP000176893"/>
    </source>
</evidence>
<dbReference type="AlphaFoldDB" id="A0A1F8EFT1"/>
<protein>
    <submittedName>
        <fullName evidence="1">Uncharacterized protein</fullName>
    </submittedName>
</protein>
<reference evidence="1 2" key="1">
    <citation type="journal article" date="2016" name="Nat. Commun.">
        <title>Thousands of microbial genomes shed light on interconnected biogeochemical processes in an aquifer system.</title>
        <authorList>
            <person name="Anantharaman K."/>
            <person name="Brown C.T."/>
            <person name="Hug L.A."/>
            <person name="Sharon I."/>
            <person name="Castelle C.J."/>
            <person name="Probst A.J."/>
            <person name="Thomas B.C."/>
            <person name="Singh A."/>
            <person name="Wilkins M.J."/>
            <person name="Karaoz U."/>
            <person name="Brodie E.L."/>
            <person name="Williams K.H."/>
            <person name="Hubbard S.S."/>
            <person name="Banfield J.F."/>
        </authorList>
    </citation>
    <scope>NUCLEOTIDE SEQUENCE [LARGE SCALE GENOMIC DNA]</scope>
</reference>
<comment type="caution">
    <text evidence="1">The sequence shown here is derived from an EMBL/GenBank/DDBJ whole genome shotgun (WGS) entry which is preliminary data.</text>
</comment>
<dbReference type="EMBL" id="MGJB01000006">
    <property type="protein sequence ID" value="OGM98908.1"/>
    <property type="molecule type" value="Genomic_DNA"/>
</dbReference>
<evidence type="ECO:0000313" key="1">
    <source>
        <dbReference type="EMBL" id="OGM98908.1"/>
    </source>
</evidence>